<comment type="subcellular location">
    <subcellularLocation>
        <location evidence="4">Secreted</location>
    </subcellularLocation>
</comment>
<keyword evidence="4" id="KW-0964">Secreted</keyword>
<feature type="chain" id="PRO_5018146854" evidence="5">
    <location>
        <begin position="19"/>
        <end position="312"/>
    </location>
</feature>
<keyword evidence="2 5" id="KW-0732">Signal</keyword>
<dbReference type="PANTHER" id="PTHR31683:SF18">
    <property type="entry name" value="PECTATE LYASE 21-RELATED"/>
    <property type="match status" value="1"/>
</dbReference>
<dbReference type="SUPFAM" id="SSF51126">
    <property type="entry name" value="Pectin lyase-like"/>
    <property type="match status" value="1"/>
</dbReference>
<dbReference type="InterPro" id="IPR011050">
    <property type="entry name" value="Pectin_lyase_fold/virulence"/>
</dbReference>
<dbReference type="GeneID" id="39578562"/>
<keyword evidence="4" id="KW-0119">Carbohydrate metabolism</keyword>
<dbReference type="InterPro" id="IPR002022">
    <property type="entry name" value="Pec_lyase"/>
</dbReference>
<name>A0A3N2Q5D1_SODAK</name>
<sequence>MARKSVLVLLAAVSAAYAQCSNAQVDELVGYGADTTGGSGQPVVVSDCGALGDALSSGGVVHIDGIINGCGILRVPSDTTVQGVDAGSGLTGGGFRLYNVDNVILRNLQLSQAPEGGDLIDIETSTNVWVDHCDLFNDGIVGDKDHYDGLLDIKRASDWITVSWTKFHDHWKGTLIGHSGSNGGQDAGTMHVTYHHNSFINVNSRLPSIRFGTGHIYSSCYLNNPTSGINTRENAQVLVESNYFENTRRAIVTDLDANDQGYAVERDNIFVDSDIDITQVGSLNDVPYSYTVDPADCVCGAIEANGGTGVVA</sequence>
<evidence type="ECO:0000256" key="1">
    <source>
        <dbReference type="ARBA" id="ARBA00010980"/>
    </source>
</evidence>
<keyword evidence="8" id="KW-1185">Reference proteome</keyword>
<dbReference type="SMART" id="SM00656">
    <property type="entry name" value="Amb_all"/>
    <property type="match status" value="1"/>
</dbReference>
<dbReference type="EMBL" id="ML119051">
    <property type="protein sequence ID" value="ROT41906.1"/>
    <property type="molecule type" value="Genomic_DNA"/>
</dbReference>
<feature type="signal peptide" evidence="5">
    <location>
        <begin position="1"/>
        <end position="18"/>
    </location>
</feature>
<accession>A0A3N2Q5D1</accession>
<dbReference type="GO" id="GO:0000272">
    <property type="term" value="P:polysaccharide catabolic process"/>
    <property type="evidence" value="ECO:0007669"/>
    <property type="project" value="UniProtKB-KW"/>
</dbReference>
<evidence type="ECO:0000313" key="7">
    <source>
        <dbReference type="EMBL" id="ROT41906.1"/>
    </source>
</evidence>
<reference evidence="7 8" key="1">
    <citation type="journal article" date="2018" name="Mol. Ecol.">
        <title>The obligate alkalophilic soda-lake fungus Sodiomyces alkalinus has shifted to a protein diet.</title>
        <authorList>
            <person name="Grum-Grzhimaylo A.A."/>
            <person name="Falkoski D.L."/>
            <person name="van den Heuvel J."/>
            <person name="Valero-Jimenez C.A."/>
            <person name="Min B."/>
            <person name="Choi I.G."/>
            <person name="Lipzen A."/>
            <person name="Daum C.G."/>
            <person name="Aanen D.K."/>
            <person name="Tsang A."/>
            <person name="Henrissat B."/>
            <person name="Bilanenko E.N."/>
            <person name="de Vries R.P."/>
            <person name="van Kan J.A.L."/>
            <person name="Grigoriev I.V."/>
            <person name="Debets A.J.M."/>
        </authorList>
    </citation>
    <scope>NUCLEOTIDE SEQUENCE [LARGE SCALE GENOMIC DNA]</scope>
    <source>
        <strain evidence="7 8">F11</strain>
    </source>
</reference>
<proteinExistence type="inferred from homology"/>
<keyword evidence="3 4" id="KW-0456">Lyase</keyword>
<dbReference type="STRING" id="1314773.A0A3N2Q5D1"/>
<dbReference type="GO" id="GO:0030570">
    <property type="term" value="F:pectate lyase activity"/>
    <property type="evidence" value="ECO:0007669"/>
    <property type="project" value="InterPro"/>
</dbReference>
<dbReference type="AlphaFoldDB" id="A0A3N2Q5D1"/>
<evidence type="ECO:0000256" key="4">
    <source>
        <dbReference type="RuleBase" id="RU361173"/>
    </source>
</evidence>
<feature type="domain" description="Pectate lyase" evidence="6">
    <location>
        <begin position="38"/>
        <end position="250"/>
    </location>
</feature>
<evidence type="ECO:0000256" key="3">
    <source>
        <dbReference type="ARBA" id="ARBA00023239"/>
    </source>
</evidence>
<dbReference type="GO" id="GO:0005576">
    <property type="term" value="C:extracellular region"/>
    <property type="evidence" value="ECO:0007669"/>
    <property type="project" value="UniProtKB-SubCell"/>
</dbReference>
<dbReference type="Pfam" id="PF00544">
    <property type="entry name" value="Pectate_lyase_4"/>
    <property type="match status" value="1"/>
</dbReference>
<dbReference type="Gene3D" id="2.160.20.10">
    <property type="entry name" value="Single-stranded right-handed beta-helix, Pectin lyase-like"/>
    <property type="match status" value="1"/>
</dbReference>
<evidence type="ECO:0000259" key="6">
    <source>
        <dbReference type="SMART" id="SM00656"/>
    </source>
</evidence>
<comment type="similarity">
    <text evidence="1 4">Belongs to the polysaccharide lyase 1 family.</text>
</comment>
<protein>
    <submittedName>
        <fullName evidence="7">Pectate lyase B</fullName>
    </submittedName>
</protein>
<evidence type="ECO:0000313" key="8">
    <source>
        <dbReference type="Proteomes" id="UP000272025"/>
    </source>
</evidence>
<dbReference type="PANTHER" id="PTHR31683">
    <property type="entry name" value="PECTATE LYASE 18-RELATED"/>
    <property type="match status" value="1"/>
</dbReference>
<dbReference type="RefSeq" id="XP_028469712.1">
    <property type="nucleotide sequence ID" value="XM_028610084.1"/>
</dbReference>
<evidence type="ECO:0000256" key="2">
    <source>
        <dbReference type="ARBA" id="ARBA00022729"/>
    </source>
</evidence>
<organism evidence="7 8">
    <name type="scientific">Sodiomyces alkalinus (strain CBS 110278 / VKM F-3762 / F11)</name>
    <name type="common">Alkaliphilic filamentous fungus</name>
    <dbReference type="NCBI Taxonomy" id="1314773"/>
    <lineage>
        <taxon>Eukaryota</taxon>
        <taxon>Fungi</taxon>
        <taxon>Dikarya</taxon>
        <taxon>Ascomycota</taxon>
        <taxon>Pezizomycotina</taxon>
        <taxon>Sordariomycetes</taxon>
        <taxon>Hypocreomycetidae</taxon>
        <taxon>Glomerellales</taxon>
        <taxon>Plectosphaerellaceae</taxon>
        <taxon>Sodiomyces</taxon>
    </lineage>
</organism>
<keyword evidence="4" id="KW-0624">Polysaccharide degradation</keyword>
<dbReference type="OrthoDB" id="1637350at2759"/>
<dbReference type="InterPro" id="IPR012334">
    <property type="entry name" value="Pectin_lyas_fold"/>
</dbReference>
<dbReference type="Proteomes" id="UP000272025">
    <property type="component" value="Unassembled WGS sequence"/>
</dbReference>
<gene>
    <name evidence="7" type="ORF">SODALDRAFT_326091</name>
</gene>
<dbReference type="InterPro" id="IPR045032">
    <property type="entry name" value="PEL"/>
</dbReference>
<evidence type="ECO:0000256" key="5">
    <source>
        <dbReference type="SAM" id="SignalP"/>
    </source>
</evidence>